<feature type="domain" description="Activator of Hsp90 ATPase homologue 1/2-like C-terminal" evidence="2">
    <location>
        <begin position="27"/>
        <end position="160"/>
    </location>
</feature>
<protein>
    <submittedName>
        <fullName evidence="3">Polyketide cyclase</fullName>
    </submittedName>
</protein>
<dbReference type="InterPro" id="IPR013538">
    <property type="entry name" value="ASHA1/2-like_C"/>
</dbReference>
<organism evidence="3 4">
    <name type="scientific">Methylocella silvestris</name>
    <dbReference type="NCBI Taxonomy" id="199596"/>
    <lineage>
        <taxon>Bacteria</taxon>
        <taxon>Pseudomonadati</taxon>
        <taxon>Pseudomonadota</taxon>
        <taxon>Alphaproteobacteria</taxon>
        <taxon>Hyphomicrobiales</taxon>
        <taxon>Beijerinckiaceae</taxon>
        <taxon>Methylocella</taxon>
    </lineage>
</organism>
<dbReference type="Pfam" id="PF08327">
    <property type="entry name" value="AHSA1"/>
    <property type="match status" value="2"/>
</dbReference>
<dbReference type="Proteomes" id="UP000236286">
    <property type="component" value="Unassembled WGS sequence"/>
</dbReference>
<evidence type="ECO:0000313" key="4">
    <source>
        <dbReference type="Proteomes" id="UP000236286"/>
    </source>
</evidence>
<reference evidence="3 4" key="1">
    <citation type="submission" date="2017-10" db="EMBL/GenBank/DDBJ databases">
        <title>Genome announcement of Methylocella silvestris TVC from permafrost.</title>
        <authorList>
            <person name="Wang J."/>
            <person name="Geng K."/>
            <person name="Ul-Haque F."/>
            <person name="Crombie A.T."/>
            <person name="Street L.E."/>
            <person name="Wookey P.A."/>
            <person name="Murrell J.C."/>
            <person name="Pratscher J."/>
        </authorList>
    </citation>
    <scope>NUCLEOTIDE SEQUENCE [LARGE SCALE GENOMIC DNA]</scope>
    <source>
        <strain evidence="3 4">TVC</strain>
    </source>
</reference>
<dbReference type="InterPro" id="IPR023393">
    <property type="entry name" value="START-like_dom_sf"/>
</dbReference>
<evidence type="ECO:0000313" key="3">
    <source>
        <dbReference type="EMBL" id="PNG24479.1"/>
    </source>
</evidence>
<dbReference type="AlphaFoldDB" id="A0A2J7TCK0"/>
<name>A0A2J7TCK0_METSI</name>
<dbReference type="CDD" id="cd07814">
    <property type="entry name" value="SRPBCC_CalC_Aha1-like"/>
    <property type="match status" value="1"/>
</dbReference>
<proteinExistence type="inferred from homology"/>
<gene>
    <name evidence="3" type="ORF">CR492_18505</name>
</gene>
<dbReference type="CDD" id="cd08900">
    <property type="entry name" value="SRPBCC_CalC_Aha1-like_7"/>
    <property type="match status" value="1"/>
</dbReference>
<dbReference type="EMBL" id="PDZR01000031">
    <property type="protein sequence ID" value="PNG24479.1"/>
    <property type="molecule type" value="Genomic_DNA"/>
</dbReference>
<comment type="similarity">
    <text evidence="1">Belongs to the AHA1 family.</text>
</comment>
<dbReference type="RefSeq" id="WP_102845204.1">
    <property type="nucleotide sequence ID" value="NZ_PDZR01000031.1"/>
</dbReference>
<comment type="caution">
    <text evidence="3">The sequence shown here is derived from an EMBL/GenBank/DDBJ whole genome shotgun (WGS) entry which is preliminary data.</text>
</comment>
<evidence type="ECO:0000259" key="2">
    <source>
        <dbReference type="Pfam" id="PF08327"/>
    </source>
</evidence>
<accession>A0A2J7TCK0</accession>
<dbReference type="SUPFAM" id="SSF55961">
    <property type="entry name" value="Bet v1-like"/>
    <property type="match status" value="2"/>
</dbReference>
<evidence type="ECO:0000256" key="1">
    <source>
        <dbReference type="ARBA" id="ARBA00006817"/>
    </source>
</evidence>
<dbReference type="OrthoDB" id="9803476at2"/>
<sequence>MAESTDADNAATQRQLPPLLVSRAFHARRETVFKAWSTAEHVKNWFSPETYSVAEAKVEMRVGGAFEVCMLSPTGERHWSRGVFVEVTPHSRLVIDMHATDLQGRPLFRAYTEVTFADGQGETRMDVAQTYTFIDPSMAAPMVAGASEGWRTTLDKLEQEVLRMSGAAGVQTRSVVHASFHLERRYDAPVERVWRALTDEAAKQKWFGGPPDELDLIERYMDVREGGRELAKGRWKSGVVSTFDAIYHDVVLHRRLVYSYVMSLDDKKISVSLATMQLESVDKGTRLKVTEQGAFLDGYDDAGSREHGTAFLLDRLGASLSD</sequence>
<dbReference type="Gene3D" id="3.30.530.20">
    <property type="match status" value="2"/>
</dbReference>
<feature type="domain" description="Activator of Hsp90 ATPase homologue 1/2-like C-terminal" evidence="2">
    <location>
        <begin position="187"/>
        <end position="318"/>
    </location>
</feature>